<evidence type="ECO:0000256" key="1">
    <source>
        <dbReference type="SAM" id="MobiDB-lite"/>
    </source>
</evidence>
<sequence>MQDVTWGGFSLGRGRARRPMLGEGSAAAFPSGGAGVRGGRRLGELAVDAAELADAAGTEVFERGDGTREPAGPPPFTARTRTRARPPRPSPPHPCRAHAPQPPSSSCTRHAVAAAYSGHHCGRWRTTGGRVPALARGAPAAPSRSLERGVLAAPPRPAPTCAATSVSCARGAPAAPPALSRANAAPLLHAVRRLPRPLARAGRSFPLPRFEGGGWVKARAARAGAEEQRDDAAAGSALTPFPKN</sequence>
<dbReference type="Proteomes" id="UP001341281">
    <property type="component" value="Chromosome 04"/>
</dbReference>
<dbReference type="EMBL" id="CP144748">
    <property type="protein sequence ID" value="WVZ72844.1"/>
    <property type="molecule type" value="Genomic_DNA"/>
</dbReference>
<reference evidence="2 3" key="1">
    <citation type="submission" date="2024-02" db="EMBL/GenBank/DDBJ databases">
        <title>High-quality chromosome-scale genome assembly of Pensacola bahiagrass (Paspalum notatum Flugge var. saurae).</title>
        <authorList>
            <person name="Vega J.M."/>
            <person name="Podio M."/>
            <person name="Orjuela J."/>
            <person name="Siena L.A."/>
            <person name="Pessino S.C."/>
            <person name="Combes M.C."/>
            <person name="Mariac C."/>
            <person name="Albertini E."/>
            <person name="Pupilli F."/>
            <person name="Ortiz J.P.A."/>
            <person name="Leblanc O."/>
        </authorList>
    </citation>
    <scope>NUCLEOTIDE SEQUENCE [LARGE SCALE GENOMIC DNA]</scope>
    <source>
        <strain evidence="2">R1</strain>
        <tissue evidence="2">Leaf</tissue>
    </source>
</reference>
<organism evidence="2 3">
    <name type="scientific">Paspalum notatum var. saurae</name>
    <dbReference type="NCBI Taxonomy" id="547442"/>
    <lineage>
        <taxon>Eukaryota</taxon>
        <taxon>Viridiplantae</taxon>
        <taxon>Streptophyta</taxon>
        <taxon>Embryophyta</taxon>
        <taxon>Tracheophyta</taxon>
        <taxon>Spermatophyta</taxon>
        <taxon>Magnoliopsida</taxon>
        <taxon>Liliopsida</taxon>
        <taxon>Poales</taxon>
        <taxon>Poaceae</taxon>
        <taxon>PACMAD clade</taxon>
        <taxon>Panicoideae</taxon>
        <taxon>Andropogonodae</taxon>
        <taxon>Paspaleae</taxon>
        <taxon>Paspalinae</taxon>
        <taxon>Paspalum</taxon>
    </lineage>
</organism>
<evidence type="ECO:0000313" key="2">
    <source>
        <dbReference type="EMBL" id="WVZ72844.1"/>
    </source>
</evidence>
<protein>
    <submittedName>
        <fullName evidence="2">Uncharacterized protein</fullName>
    </submittedName>
</protein>
<gene>
    <name evidence="2" type="ORF">U9M48_021243</name>
</gene>
<dbReference type="AlphaFoldDB" id="A0AAQ3TH76"/>
<evidence type="ECO:0000313" key="3">
    <source>
        <dbReference type="Proteomes" id="UP001341281"/>
    </source>
</evidence>
<proteinExistence type="predicted"/>
<feature type="region of interest" description="Disordered" evidence="1">
    <location>
        <begin position="221"/>
        <end position="244"/>
    </location>
</feature>
<name>A0AAQ3TH76_PASNO</name>
<feature type="region of interest" description="Disordered" evidence="1">
    <location>
        <begin position="57"/>
        <end position="111"/>
    </location>
</feature>
<accession>A0AAQ3TH76</accession>
<keyword evidence="3" id="KW-1185">Reference proteome</keyword>